<feature type="transmembrane region" description="Helical" evidence="2">
    <location>
        <begin position="405"/>
        <end position="423"/>
    </location>
</feature>
<feature type="transmembrane region" description="Helical" evidence="2">
    <location>
        <begin position="162"/>
        <end position="188"/>
    </location>
</feature>
<dbReference type="AlphaFoldDB" id="A0AAD7J696"/>
<dbReference type="PROSITE" id="PS51257">
    <property type="entry name" value="PROKAR_LIPOPROTEIN"/>
    <property type="match status" value="1"/>
</dbReference>
<reference evidence="3" key="1">
    <citation type="submission" date="2023-03" db="EMBL/GenBank/DDBJ databases">
        <title>Massive genome expansion in bonnet fungi (Mycena s.s.) driven by repeated elements and novel gene families across ecological guilds.</title>
        <authorList>
            <consortium name="Lawrence Berkeley National Laboratory"/>
            <person name="Harder C.B."/>
            <person name="Miyauchi S."/>
            <person name="Viragh M."/>
            <person name="Kuo A."/>
            <person name="Thoen E."/>
            <person name="Andreopoulos B."/>
            <person name="Lu D."/>
            <person name="Skrede I."/>
            <person name="Drula E."/>
            <person name="Henrissat B."/>
            <person name="Morin E."/>
            <person name="Kohler A."/>
            <person name="Barry K."/>
            <person name="LaButti K."/>
            <person name="Morin E."/>
            <person name="Salamov A."/>
            <person name="Lipzen A."/>
            <person name="Mereny Z."/>
            <person name="Hegedus B."/>
            <person name="Baldrian P."/>
            <person name="Stursova M."/>
            <person name="Weitz H."/>
            <person name="Taylor A."/>
            <person name="Grigoriev I.V."/>
            <person name="Nagy L.G."/>
            <person name="Martin F."/>
            <person name="Kauserud H."/>
        </authorList>
    </citation>
    <scope>NUCLEOTIDE SEQUENCE</scope>
    <source>
        <strain evidence="3">CBHHK182m</strain>
    </source>
</reference>
<feature type="transmembrane region" description="Helical" evidence="2">
    <location>
        <begin position="120"/>
        <end position="142"/>
    </location>
</feature>
<keyword evidence="2" id="KW-0472">Membrane</keyword>
<evidence type="ECO:0000256" key="1">
    <source>
        <dbReference type="SAM" id="MobiDB-lite"/>
    </source>
</evidence>
<protein>
    <submittedName>
        <fullName evidence="3">Uncharacterized protein</fullName>
    </submittedName>
</protein>
<gene>
    <name evidence="3" type="ORF">B0H16DRAFT_657972</name>
</gene>
<feature type="region of interest" description="Disordered" evidence="1">
    <location>
        <begin position="218"/>
        <end position="351"/>
    </location>
</feature>
<evidence type="ECO:0000313" key="4">
    <source>
        <dbReference type="Proteomes" id="UP001215598"/>
    </source>
</evidence>
<proteinExistence type="predicted"/>
<keyword evidence="4" id="KW-1185">Reference proteome</keyword>
<accession>A0AAD7J696</accession>
<comment type="caution">
    <text evidence="3">The sequence shown here is derived from an EMBL/GenBank/DDBJ whole genome shotgun (WGS) entry which is preliminary data.</text>
</comment>
<evidence type="ECO:0000313" key="3">
    <source>
        <dbReference type="EMBL" id="KAJ7757987.1"/>
    </source>
</evidence>
<keyword evidence="2" id="KW-1133">Transmembrane helix</keyword>
<feature type="transmembrane region" description="Helical" evidence="2">
    <location>
        <begin position="6"/>
        <end position="28"/>
    </location>
</feature>
<name>A0AAD7J696_9AGAR</name>
<feature type="compositionally biased region" description="Low complexity" evidence="1">
    <location>
        <begin position="307"/>
        <end position="319"/>
    </location>
</feature>
<dbReference type="Proteomes" id="UP001215598">
    <property type="component" value="Unassembled WGS sequence"/>
</dbReference>
<dbReference type="EMBL" id="JARKIB010000043">
    <property type="protein sequence ID" value="KAJ7757987.1"/>
    <property type="molecule type" value="Genomic_DNA"/>
</dbReference>
<feature type="transmembrane region" description="Helical" evidence="2">
    <location>
        <begin position="79"/>
        <end position="100"/>
    </location>
</feature>
<feature type="transmembrane region" description="Helical" evidence="2">
    <location>
        <begin position="443"/>
        <end position="463"/>
    </location>
</feature>
<feature type="compositionally biased region" description="Polar residues" evidence="1">
    <location>
        <begin position="290"/>
        <end position="306"/>
    </location>
</feature>
<sequence>MLSFGLKLVWFSLSLSGLIGCWAVLLPLARAIQSYWAPIAYAIGITALEGIFCLGLVWRMNPPNIPRAFCLAQVLISGLATYFVVGVLAALTTATTIYVAKPKQWGGQNDPFILPWRFYYLLPVMLFPLLASIVQITFVLFFDAFEPVDGLNCVARPLWIQLLGYAGTPYLVTIPCLWLTVVSTIRVTRTHGHIRRARRSVNIENLDSFTVIQQRKSRLSLKTGTTPPTPRAITSPSPTQSGVAKMTSESRRQPVNAVLRDERGKSFHLPFLPPSPDYMTADSGHRSRNSQESFETVSSVSFAEMTSKSSKSAPLASGSSEKDDVTTPLRPVDNSPHGTTRSTRRSSRSIHNSDRISITQLAFSMQNVDSTDTSQYFSYSSRNSSISRKVPTPTEYRNPSKLSSIVRSLIIFQFAIICIHLLSSLTPLIDIISSTPTAFGTQHVALVLAAWAPVIIFGPLSAVRSRLAFWRWRTNSAE</sequence>
<feature type="transmembrane region" description="Helical" evidence="2">
    <location>
        <begin position="35"/>
        <end position="59"/>
    </location>
</feature>
<feature type="compositionally biased region" description="Polar residues" evidence="1">
    <location>
        <begin position="218"/>
        <end position="242"/>
    </location>
</feature>
<keyword evidence="2" id="KW-0812">Transmembrane</keyword>
<organism evidence="3 4">
    <name type="scientific">Mycena metata</name>
    <dbReference type="NCBI Taxonomy" id="1033252"/>
    <lineage>
        <taxon>Eukaryota</taxon>
        <taxon>Fungi</taxon>
        <taxon>Dikarya</taxon>
        <taxon>Basidiomycota</taxon>
        <taxon>Agaricomycotina</taxon>
        <taxon>Agaricomycetes</taxon>
        <taxon>Agaricomycetidae</taxon>
        <taxon>Agaricales</taxon>
        <taxon>Marasmiineae</taxon>
        <taxon>Mycenaceae</taxon>
        <taxon>Mycena</taxon>
    </lineage>
</organism>
<evidence type="ECO:0000256" key="2">
    <source>
        <dbReference type="SAM" id="Phobius"/>
    </source>
</evidence>